<dbReference type="PRINTS" id="PR01008">
    <property type="entry name" value="FLGLRINGFLGH"/>
</dbReference>
<keyword evidence="8" id="KW-0998">Cell outer membrane</keyword>
<evidence type="ECO:0000256" key="6">
    <source>
        <dbReference type="ARBA" id="ARBA00023136"/>
    </source>
</evidence>
<evidence type="ECO:0000313" key="10">
    <source>
        <dbReference type="EMBL" id="SEI81981.1"/>
    </source>
</evidence>
<comment type="function">
    <text evidence="1">Assembles around the rod to form the L-ring and probably protects the motor/basal body from shearing forces during rotation.</text>
</comment>
<evidence type="ECO:0000256" key="1">
    <source>
        <dbReference type="ARBA" id="ARBA00002591"/>
    </source>
</evidence>
<dbReference type="AlphaFoldDB" id="A0A1H6TPP7"/>
<dbReference type="PANTHER" id="PTHR34933">
    <property type="entry name" value="FLAGELLAR L-RING PROTEIN"/>
    <property type="match status" value="1"/>
</dbReference>
<sequence>MVFCVVLGSLTFANIQSAAAESLWVDNGAMNLFADHKARNVGDILTIVISESTKTSTTKSDTNSKSGSQSLSAGVGIFTFLNAASAAGSDSFKANGAASANNSVTGNVSVTVKEVQPNGNMVVEGTQSIWQNKDEHKITLNGIVRRDDVTSNNTVPSNLVANATLKFDGKGPLNAKQRQGILTQVLNILF</sequence>
<keyword evidence="5 9" id="KW-0732">Signal</keyword>
<feature type="chain" id="PRO_5038675354" evidence="9">
    <location>
        <begin position="19"/>
        <end position="190"/>
    </location>
</feature>
<comment type="subcellular location">
    <subcellularLocation>
        <location evidence="2">Bacterial flagellum basal body</location>
    </subcellularLocation>
    <subcellularLocation>
        <location evidence="3">Cell outer membrane</location>
    </subcellularLocation>
</comment>
<gene>
    <name evidence="10" type="ORF">SAMN05660742_101143</name>
</gene>
<dbReference type="Pfam" id="PF02107">
    <property type="entry name" value="FlgH"/>
    <property type="match status" value="1"/>
</dbReference>
<dbReference type="InterPro" id="IPR000527">
    <property type="entry name" value="Flag_Lring"/>
</dbReference>
<keyword evidence="10" id="KW-0966">Cell projection</keyword>
<evidence type="ECO:0000256" key="2">
    <source>
        <dbReference type="ARBA" id="ARBA00004117"/>
    </source>
</evidence>
<keyword evidence="11" id="KW-1185">Reference proteome</keyword>
<keyword evidence="7" id="KW-0975">Bacterial flagellum</keyword>
<dbReference type="Proteomes" id="UP000199662">
    <property type="component" value="Unassembled WGS sequence"/>
</dbReference>
<reference evidence="10 11" key="1">
    <citation type="submission" date="2016-10" db="EMBL/GenBank/DDBJ databases">
        <authorList>
            <person name="de Groot N.N."/>
        </authorList>
    </citation>
    <scope>NUCLEOTIDE SEQUENCE [LARGE SCALE GENOMIC DNA]</scope>
    <source>
        <strain evidence="10 11">DSM 2179</strain>
    </source>
</reference>
<evidence type="ECO:0000313" key="11">
    <source>
        <dbReference type="Proteomes" id="UP000199662"/>
    </source>
</evidence>
<accession>A0A1H6TPP7</accession>
<feature type="signal peptide" evidence="9">
    <location>
        <begin position="1"/>
        <end position="18"/>
    </location>
</feature>
<evidence type="ECO:0000256" key="4">
    <source>
        <dbReference type="ARBA" id="ARBA00006929"/>
    </source>
</evidence>
<protein>
    <submittedName>
        <fullName evidence="10">Flagellar L-ring protein FlgH</fullName>
    </submittedName>
</protein>
<dbReference type="GO" id="GO:0009427">
    <property type="term" value="C:bacterial-type flagellum basal body, distal rod, L ring"/>
    <property type="evidence" value="ECO:0007669"/>
    <property type="project" value="InterPro"/>
</dbReference>
<keyword evidence="10" id="KW-0969">Cilium</keyword>
<comment type="similarity">
    <text evidence="4">Belongs to the FlgH family.</text>
</comment>
<evidence type="ECO:0000256" key="3">
    <source>
        <dbReference type="ARBA" id="ARBA00004442"/>
    </source>
</evidence>
<evidence type="ECO:0000256" key="8">
    <source>
        <dbReference type="ARBA" id="ARBA00023237"/>
    </source>
</evidence>
<name>A0A1H6TPP7_9FIRM</name>
<proteinExistence type="inferred from homology"/>
<dbReference type="GO" id="GO:0003774">
    <property type="term" value="F:cytoskeletal motor activity"/>
    <property type="evidence" value="ECO:0007669"/>
    <property type="project" value="InterPro"/>
</dbReference>
<dbReference type="GO" id="GO:0009279">
    <property type="term" value="C:cell outer membrane"/>
    <property type="evidence" value="ECO:0007669"/>
    <property type="project" value="UniProtKB-SubCell"/>
</dbReference>
<dbReference type="PANTHER" id="PTHR34933:SF1">
    <property type="entry name" value="FLAGELLAR L-RING PROTEIN"/>
    <property type="match status" value="1"/>
</dbReference>
<evidence type="ECO:0000256" key="9">
    <source>
        <dbReference type="SAM" id="SignalP"/>
    </source>
</evidence>
<evidence type="ECO:0000256" key="7">
    <source>
        <dbReference type="ARBA" id="ARBA00023143"/>
    </source>
</evidence>
<keyword evidence="6" id="KW-0472">Membrane</keyword>
<dbReference type="STRING" id="84035.SAMN05660742_101143"/>
<evidence type="ECO:0000256" key="5">
    <source>
        <dbReference type="ARBA" id="ARBA00022729"/>
    </source>
</evidence>
<keyword evidence="10" id="KW-0282">Flagellum</keyword>
<dbReference type="GO" id="GO:0071973">
    <property type="term" value="P:bacterial-type flagellum-dependent cell motility"/>
    <property type="evidence" value="ECO:0007669"/>
    <property type="project" value="InterPro"/>
</dbReference>
<dbReference type="EMBL" id="FNZK01000001">
    <property type="protein sequence ID" value="SEI81981.1"/>
    <property type="molecule type" value="Genomic_DNA"/>
</dbReference>
<organism evidence="10 11">
    <name type="scientific">Propionispira arboris</name>
    <dbReference type="NCBI Taxonomy" id="84035"/>
    <lineage>
        <taxon>Bacteria</taxon>
        <taxon>Bacillati</taxon>
        <taxon>Bacillota</taxon>
        <taxon>Negativicutes</taxon>
        <taxon>Selenomonadales</taxon>
        <taxon>Selenomonadaceae</taxon>
        <taxon>Propionispira</taxon>
    </lineage>
</organism>